<gene>
    <name evidence="1" type="primary">SwPV136</name>
</gene>
<reference evidence="1" key="1">
    <citation type="journal article" date="2021" name="Arch. Virol.">
        <title>First complete genome characterization of swinepox virus directly from a clinical sample indicates divergence of a Eurasian-lineage virus.</title>
        <authorList>
            <person name="Aasdev A."/>
            <person name="Mishra A."/>
            <person name="Bora D.P."/>
            <person name="Kurkure N.V."/>
            <person name="Barman N.N."/>
            <person name="Raut A.A."/>
        </authorList>
    </citation>
    <scope>NUCLEOTIDE SEQUENCE</scope>
    <source>
        <strain evidence="1">SwPV/India-Assam/16</strain>
    </source>
</reference>
<dbReference type="Pfam" id="PF06227">
    <property type="entry name" value="Poxv_Bcl-2-like"/>
    <property type="match status" value="1"/>
</dbReference>
<dbReference type="EMBL" id="MW036632">
    <property type="protein sequence ID" value="QQG31627.1"/>
    <property type="molecule type" value="Genomic_DNA"/>
</dbReference>
<dbReference type="Gene3D" id="1.10.437.20">
    <property type="entry name" value="dsDNA poxvirus"/>
    <property type="match status" value="1"/>
</dbReference>
<proteinExistence type="predicted"/>
<dbReference type="InterPro" id="IPR022819">
    <property type="entry name" value="Poxvirus_Bcl-2-like"/>
</dbReference>
<organismHost>
    <name type="scientific">Sus scrofa</name>
    <name type="common">Pig</name>
    <dbReference type="NCBI Taxonomy" id="9823"/>
</organismHost>
<accession>A0A881SYD2</accession>
<evidence type="ECO:0000313" key="1">
    <source>
        <dbReference type="EMBL" id="QQG31627.1"/>
    </source>
</evidence>
<protein>
    <submittedName>
        <fullName evidence="1">A52R-like family protein</fullName>
    </submittedName>
</protein>
<dbReference type="InterPro" id="IPR043018">
    <property type="entry name" value="Poxvirus_sf"/>
</dbReference>
<sequence>MSNTNIKFDISIKDDKIVVHVSNTSLPVTVITNRANLLHKNNYIIRNDIFDHDDIESILNNYIWYRGFIGLYNREYGRLFKELKNFDRDAISKFGSIQHIFSMLDLDSDNGSANFRKFIALQRTIFNKPNVYNCIELIGLCGMIAEQWKKTNRSLNWYIVIEELLKVINFDMCDKIKSILQERLAYEELY</sequence>
<name>A0A881SYD2_SWPV</name>
<dbReference type="Proteomes" id="UP000671927">
    <property type="component" value="Segment"/>
</dbReference>
<organism evidence="1">
    <name type="scientific">Swinepox virus</name>
    <name type="common">SWPV</name>
    <dbReference type="NCBI Taxonomy" id="10276"/>
    <lineage>
        <taxon>Viruses</taxon>
        <taxon>Varidnaviria</taxon>
        <taxon>Bamfordvirae</taxon>
        <taxon>Nucleocytoviricota</taxon>
        <taxon>Pokkesviricetes</taxon>
        <taxon>Chitovirales</taxon>
        <taxon>Poxviridae</taxon>
        <taxon>Chordopoxvirinae</taxon>
        <taxon>Suipoxvirus</taxon>
        <taxon>Suipoxvirus swinepox</taxon>
    </lineage>
</organism>